<dbReference type="Proteomes" id="UP001341281">
    <property type="component" value="Chromosome 07"/>
</dbReference>
<protein>
    <submittedName>
        <fullName evidence="2">Uncharacterized protein</fullName>
    </submittedName>
</protein>
<evidence type="ECO:0000313" key="3">
    <source>
        <dbReference type="Proteomes" id="UP001341281"/>
    </source>
</evidence>
<feature type="compositionally biased region" description="Polar residues" evidence="1">
    <location>
        <begin position="325"/>
        <end position="338"/>
    </location>
</feature>
<keyword evidence="3" id="KW-1185">Reference proteome</keyword>
<dbReference type="InterPro" id="IPR045881">
    <property type="entry name" value="MNM1-like"/>
</dbReference>
<feature type="non-terminal residue" evidence="2">
    <location>
        <position position="1"/>
    </location>
</feature>
<feature type="region of interest" description="Disordered" evidence="1">
    <location>
        <begin position="275"/>
        <end position="370"/>
    </location>
</feature>
<feature type="region of interest" description="Disordered" evidence="1">
    <location>
        <begin position="55"/>
        <end position="90"/>
    </location>
</feature>
<feature type="compositionally biased region" description="Polar residues" evidence="1">
    <location>
        <begin position="77"/>
        <end position="90"/>
    </location>
</feature>
<dbReference type="EMBL" id="CP144751">
    <property type="protein sequence ID" value="WVZ87238.1"/>
    <property type="molecule type" value="Genomic_DNA"/>
</dbReference>
<name>A0AAQ3X6A3_PASNO</name>
<proteinExistence type="predicted"/>
<evidence type="ECO:0000256" key="1">
    <source>
        <dbReference type="SAM" id="MobiDB-lite"/>
    </source>
</evidence>
<gene>
    <name evidence="2" type="ORF">U9M48_033909</name>
</gene>
<evidence type="ECO:0000313" key="2">
    <source>
        <dbReference type="EMBL" id="WVZ87238.1"/>
    </source>
</evidence>
<dbReference type="AlphaFoldDB" id="A0AAQ3X6A3"/>
<feature type="region of interest" description="Disordered" evidence="1">
    <location>
        <begin position="1"/>
        <end position="35"/>
    </location>
</feature>
<sequence>MASEGNKDVLNEALSREQSSISGAKRKRGRPRKYEYPVYGLPQNVQPIQSAPPLYCTQGGLGDSAHGIQSTRHRNSDSQTSYHSSAPLQSNLGKDSVLGKHFVGKLTKKIPGFSLITVKVKGGQVLKGWVPDENNLRGITPKDDLAPELPMLRPSQVRKRASAIHMQAAPVPIHLEDVTLAKPLQMRRPVEKTISKNTIPLAPRPYIGSGVIAAVPVSVSPSNTEIRTLAKQDTELVIPQSSVAAVPIKSVRPVLLPCKEVPNQDELVGKMSVSEFHKDSESSHETKESSVNDEPNTALVDVVVKDSPGERQMLNVQVTDVVRESSGQTQNADTTMTDDINAASGAGDQPNSANSEHQSSKEPSDMTEQCEQLKTETSVLKGVDKSGASGHLHVKIEASRIHWQSPHCNQEFYKHLSWGVTDPG</sequence>
<dbReference type="PANTHER" id="PTHR34682">
    <property type="entry name" value="AT HOOK MOTIF-CONTAINING PROTEIN"/>
    <property type="match status" value="1"/>
</dbReference>
<feature type="compositionally biased region" description="Basic and acidic residues" evidence="1">
    <location>
        <begin position="1"/>
        <end position="10"/>
    </location>
</feature>
<reference evidence="2 3" key="1">
    <citation type="submission" date="2024-02" db="EMBL/GenBank/DDBJ databases">
        <title>High-quality chromosome-scale genome assembly of Pensacola bahiagrass (Paspalum notatum Flugge var. saurae).</title>
        <authorList>
            <person name="Vega J.M."/>
            <person name="Podio M."/>
            <person name="Orjuela J."/>
            <person name="Siena L.A."/>
            <person name="Pessino S.C."/>
            <person name="Combes M.C."/>
            <person name="Mariac C."/>
            <person name="Albertini E."/>
            <person name="Pupilli F."/>
            <person name="Ortiz J.P.A."/>
            <person name="Leblanc O."/>
        </authorList>
    </citation>
    <scope>NUCLEOTIDE SEQUENCE [LARGE SCALE GENOMIC DNA]</scope>
    <source>
        <strain evidence="2">R1</strain>
        <tissue evidence="2">Leaf</tissue>
    </source>
</reference>
<feature type="compositionally biased region" description="Basic and acidic residues" evidence="1">
    <location>
        <begin position="275"/>
        <end position="290"/>
    </location>
</feature>
<organism evidence="2 3">
    <name type="scientific">Paspalum notatum var. saurae</name>
    <dbReference type="NCBI Taxonomy" id="547442"/>
    <lineage>
        <taxon>Eukaryota</taxon>
        <taxon>Viridiplantae</taxon>
        <taxon>Streptophyta</taxon>
        <taxon>Embryophyta</taxon>
        <taxon>Tracheophyta</taxon>
        <taxon>Spermatophyta</taxon>
        <taxon>Magnoliopsida</taxon>
        <taxon>Liliopsida</taxon>
        <taxon>Poales</taxon>
        <taxon>Poaceae</taxon>
        <taxon>PACMAD clade</taxon>
        <taxon>Panicoideae</taxon>
        <taxon>Andropogonodae</taxon>
        <taxon>Paspaleae</taxon>
        <taxon>Paspalinae</taxon>
        <taxon>Paspalum</taxon>
    </lineage>
</organism>
<accession>A0AAQ3X6A3</accession>
<dbReference type="PANTHER" id="PTHR34682:SF1">
    <property type="entry name" value="PROTEIN METABOLIC NETWORK MODULATOR 1"/>
    <property type="match status" value="1"/>
</dbReference>